<protein>
    <submittedName>
        <fullName evidence="1">Uncharacterized protein</fullName>
    </submittedName>
</protein>
<gene>
    <name evidence="1" type="ORF">WA1_46620</name>
</gene>
<proteinExistence type="predicted"/>
<sequence length="93" mass="10990">MSKSEIFVICENPACSKEFTKRLAEVKRSEKLGRQHFCSKSCYGKFKGLMNFGDKINKDTSYLRNIIRRDAFSPYRYHLKVISYIPELLVWTE</sequence>
<dbReference type="AlphaFoldDB" id="A0A139WXE7"/>
<dbReference type="OrthoDB" id="505503at2"/>
<dbReference type="RefSeq" id="WP_017744927.1">
    <property type="nucleotide sequence ID" value="NZ_KQ976354.1"/>
</dbReference>
<evidence type="ECO:0000313" key="1">
    <source>
        <dbReference type="EMBL" id="KYC37111.1"/>
    </source>
</evidence>
<keyword evidence="2" id="KW-1185">Reference proteome</keyword>
<reference evidence="1 2" key="1">
    <citation type="journal article" date="2013" name="Genome Biol. Evol.">
        <title>Genomes of Stigonematalean cyanobacteria (subsection V) and the evolution of oxygenic photosynthesis from prokaryotes to plastids.</title>
        <authorList>
            <person name="Dagan T."/>
            <person name="Roettger M."/>
            <person name="Stucken K."/>
            <person name="Landan G."/>
            <person name="Koch R."/>
            <person name="Major P."/>
            <person name="Gould S.B."/>
            <person name="Goremykin V.V."/>
            <person name="Rippka R."/>
            <person name="Tandeau de Marsac N."/>
            <person name="Gugger M."/>
            <person name="Lockhart P.J."/>
            <person name="Allen J.F."/>
            <person name="Brune I."/>
            <person name="Maus I."/>
            <person name="Puhler A."/>
            <person name="Martin W.F."/>
        </authorList>
    </citation>
    <scope>NUCLEOTIDE SEQUENCE [LARGE SCALE GENOMIC DNA]</scope>
    <source>
        <strain evidence="1 2">PCC 7110</strain>
    </source>
</reference>
<accession>A0A139WXE7</accession>
<comment type="caution">
    <text evidence="1">The sequence shown here is derived from an EMBL/GenBank/DDBJ whole genome shotgun (WGS) entry which is preliminary data.</text>
</comment>
<evidence type="ECO:0000313" key="2">
    <source>
        <dbReference type="Proteomes" id="UP000076925"/>
    </source>
</evidence>
<dbReference type="Proteomes" id="UP000076925">
    <property type="component" value="Unassembled WGS sequence"/>
</dbReference>
<name>A0A139WXE7_9CYAN</name>
<organism evidence="1 2">
    <name type="scientific">Scytonema hofmannii PCC 7110</name>
    <dbReference type="NCBI Taxonomy" id="128403"/>
    <lineage>
        <taxon>Bacteria</taxon>
        <taxon>Bacillati</taxon>
        <taxon>Cyanobacteriota</taxon>
        <taxon>Cyanophyceae</taxon>
        <taxon>Nostocales</taxon>
        <taxon>Scytonemataceae</taxon>
        <taxon>Scytonema</taxon>
    </lineage>
</organism>
<dbReference type="EMBL" id="ANNX02000047">
    <property type="protein sequence ID" value="KYC37111.1"/>
    <property type="molecule type" value="Genomic_DNA"/>
</dbReference>